<dbReference type="OrthoDB" id="1862401at2759"/>
<protein>
    <submittedName>
        <fullName evidence="1">Uncharacterized protein</fullName>
    </submittedName>
</protein>
<dbReference type="Gene3D" id="3.30.559.10">
    <property type="entry name" value="Chloramphenicol acetyltransferase-like domain"/>
    <property type="match status" value="1"/>
</dbReference>
<gene>
    <name evidence="1" type="ORF">K503DRAFT_691726</name>
</gene>
<organism evidence="1 2">
    <name type="scientific">Rhizopogon vinicolor AM-OR11-026</name>
    <dbReference type="NCBI Taxonomy" id="1314800"/>
    <lineage>
        <taxon>Eukaryota</taxon>
        <taxon>Fungi</taxon>
        <taxon>Dikarya</taxon>
        <taxon>Basidiomycota</taxon>
        <taxon>Agaricomycotina</taxon>
        <taxon>Agaricomycetes</taxon>
        <taxon>Agaricomycetidae</taxon>
        <taxon>Boletales</taxon>
        <taxon>Suillineae</taxon>
        <taxon>Rhizopogonaceae</taxon>
        <taxon>Rhizopogon</taxon>
    </lineage>
</organism>
<reference evidence="1 2" key="1">
    <citation type="submission" date="2016-06" db="EMBL/GenBank/DDBJ databases">
        <title>Comparative genomics of the ectomycorrhizal sister species Rhizopogon vinicolor and Rhizopogon vesiculosus (Basidiomycota: Boletales) reveals a divergence of the mating type B locus.</title>
        <authorList>
            <consortium name="DOE Joint Genome Institute"/>
            <person name="Mujic A.B."/>
            <person name="Kuo A."/>
            <person name="Tritt A."/>
            <person name="Lipzen A."/>
            <person name="Chen C."/>
            <person name="Johnson J."/>
            <person name="Sharma A."/>
            <person name="Barry K."/>
            <person name="Grigoriev I.V."/>
            <person name="Spatafora J.W."/>
        </authorList>
    </citation>
    <scope>NUCLEOTIDE SEQUENCE [LARGE SCALE GENOMIC DNA]</scope>
    <source>
        <strain evidence="1 2">AM-OR11-026</strain>
    </source>
</reference>
<dbReference type="EMBL" id="KV448299">
    <property type="protein sequence ID" value="OAX38369.1"/>
    <property type="molecule type" value="Genomic_DNA"/>
</dbReference>
<dbReference type="AlphaFoldDB" id="A0A1B7N0H9"/>
<sequence>MHALSQEYQGLESVHPAPTFKKHTFLSPSQELIDAFRPTLPHLQTIYSRELAISTCREIGKPLDIVTWRFDKEELAVLKVMFNKDRETGPRLTIQDCLTAHILTLLNRCLDKPIKRVTSVASYRALDAPFNHPNVAGNQYYMVRMFYSAPISAGTSTANIAGIIRDSIIKHRDLDYVANWLAVCGHLMLVAQSAGQTYFFAGEEDALLVNSMAYIDWTSVHFGFPHSARFFRPSPPPYRRNHLMIFPANPVCGEDGKWVCGDGALDVMLTVPKSCKGQVVDILREGISSVISREP</sequence>
<dbReference type="InterPro" id="IPR023213">
    <property type="entry name" value="CAT-like_dom_sf"/>
</dbReference>
<proteinExistence type="predicted"/>
<dbReference type="InParanoid" id="A0A1B7N0H9"/>
<name>A0A1B7N0H9_9AGAM</name>
<keyword evidence="2" id="KW-1185">Reference proteome</keyword>
<evidence type="ECO:0000313" key="1">
    <source>
        <dbReference type="EMBL" id="OAX38369.1"/>
    </source>
</evidence>
<evidence type="ECO:0000313" key="2">
    <source>
        <dbReference type="Proteomes" id="UP000092154"/>
    </source>
</evidence>
<accession>A0A1B7N0H9</accession>
<dbReference type="Proteomes" id="UP000092154">
    <property type="component" value="Unassembled WGS sequence"/>
</dbReference>